<proteinExistence type="predicted"/>
<dbReference type="RefSeq" id="WP_056975748.1">
    <property type="nucleotide sequence ID" value="NZ_AYYO01000024.1"/>
</dbReference>
<evidence type="ECO:0000256" key="1">
    <source>
        <dbReference type="SAM" id="MobiDB-lite"/>
    </source>
</evidence>
<dbReference type="Proteomes" id="UP000051679">
    <property type="component" value="Unassembled WGS sequence"/>
</dbReference>
<evidence type="ECO:0000313" key="3">
    <source>
        <dbReference type="Proteomes" id="UP000051679"/>
    </source>
</evidence>
<reference evidence="2 3" key="1">
    <citation type="journal article" date="2015" name="Genome Announc.">
        <title>Expanding the biotechnology potential of lactobacilli through comparative genomics of 213 strains and associated genera.</title>
        <authorList>
            <person name="Sun Z."/>
            <person name="Harris H.M."/>
            <person name="McCann A."/>
            <person name="Guo C."/>
            <person name="Argimon S."/>
            <person name="Zhang W."/>
            <person name="Yang X."/>
            <person name="Jeffery I.B."/>
            <person name="Cooney J.C."/>
            <person name="Kagawa T.F."/>
            <person name="Liu W."/>
            <person name="Song Y."/>
            <person name="Salvetti E."/>
            <person name="Wrobel A."/>
            <person name="Rasinkangas P."/>
            <person name="Parkhill J."/>
            <person name="Rea M.C."/>
            <person name="O'Sullivan O."/>
            <person name="Ritari J."/>
            <person name="Douillard F.P."/>
            <person name="Paul Ross R."/>
            <person name="Yang R."/>
            <person name="Briner A.E."/>
            <person name="Felis G.E."/>
            <person name="de Vos W.M."/>
            <person name="Barrangou R."/>
            <person name="Klaenhammer T.R."/>
            <person name="Caufield P.W."/>
            <person name="Cui Y."/>
            <person name="Zhang H."/>
            <person name="O'Toole P.W."/>
        </authorList>
    </citation>
    <scope>NUCLEOTIDE SEQUENCE [LARGE SCALE GENOMIC DNA]</scope>
    <source>
        <strain evidence="2 3">DSM 20505</strain>
    </source>
</reference>
<gene>
    <name evidence="2" type="ORF">FC18_GL001443</name>
</gene>
<dbReference type="PATRIC" id="fig|1291052.5.peg.1465"/>
<evidence type="ECO:0000313" key="2">
    <source>
        <dbReference type="EMBL" id="KRM55281.1"/>
    </source>
</evidence>
<organism evidence="2 3">
    <name type="scientific">Lacticaseibacillus sharpeae JCM 1186 = DSM 20505</name>
    <dbReference type="NCBI Taxonomy" id="1291052"/>
    <lineage>
        <taxon>Bacteria</taxon>
        <taxon>Bacillati</taxon>
        <taxon>Bacillota</taxon>
        <taxon>Bacilli</taxon>
        <taxon>Lactobacillales</taxon>
        <taxon>Lactobacillaceae</taxon>
        <taxon>Lacticaseibacillus</taxon>
    </lineage>
</organism>
<keyword evidence="3" id="KW-1185">Reference proteome</keyword>
<sequence length="214" mass="23104">MDINVQKYLDMAANDEVQHFEQSVSPEMVPDATGMGLALQPVVAAVVQAVQANQLMRATLTVQTAVPTTVSFETGIINMPLANAKKAGNFFEIEEIVPVKIYLVTENPFLNASGLRIDELATSDEFVRNTDALLANVAPHAVEQLQHIAEEAAKPAPEPAAKPAAKKTTRKTTKKTTTKRVTNKKSTAKKPATKKTTAKKAPAKKTTRTKKVAD</sequence>
<dbReference type="STRING" id="1291052.FC18_GL001443"/>
<protein>
    <submittedName>
        <fullName evidence="2">Uncharacterized protein</fullName>
    </submittedName>
</protein>
<dbReference type="EMBL" id="AYYO01000024">
    <property type="protein sequence ID" value="KRM55281.1"/>
    <property type="molecule type" value="Genomic_DNA"/>
</dbReference>
<feature type="compositionally biased region" description="Basic residues" evidence="1">
    <location>
        <begin position="164"/>
        <end position="214"/>
    </location>
</feature>
<accession>A0A0R1ZK02</accession>
<name>A0A0R1ZK02_9LACO</name>
<comment type="caution">
    <text evidence="2">The sequence shown here is derived from an EMBL/GenBank/DDBJ whole genome shotgun (WGS) entry which is preliminary data.</text>
</comment>
<feature type="region of interest" description="Disordered" evidence="1">
    <location>
        <begin position="150"/>
        <end position="214"/>
    </location>
</feature>
<dbReference type="AlphaFoldDB" id="A0A0R1ZK02"/>
<dbReference type="OrthoDB" id="2296476at2"/>